<accession>A0ABZ0HVT2</accession>
<protein>
    <submittedName>
        <fullName evidence="2">ATP synthase subunit I</fullName>
    </submittedName>
</protein>
<reference evidence="2 3" key="1">
    <citation type="submission" date="2023-10" db="EMBL/GenBank/DDBJ databases">
        <title>Novel methanotroph of the genus Methylocapsa from a subarctic wetland.</title>
        <authorList>
            <person name="Belova S.E."/>
            <person name="Oshkin I.Y."/>
            <person name="Miroshnikov K."/>
            <person name="Dedysh S.N."/>
        </authorList>
    </citation>
    <scope>NUCLEOTIDE SEQUENCE [LARGE SCALE GENOMIC DNA]</scope>
    <source>
        <strain evidence="2 3">RX1</strain>
    </source>
</reference>
<keyword evidence="3" id="KW-1185">Reference proteome</keyword>
<sequence>MMQEPFASVAMLALATAFAGAAFGLVYFAALDRTAVLLATGRGWLGPSILTFGRIAAATIILALIARLGAAPLLAAFLGFLAARAVALRAVRRRE</sequence>
<dbReference type="RefSeq" id="WP_407340929.1">
    <property type="nucleotide sequence ID" value="NZ_CP136862.1"/>
</dbReference>
<name>A0ABZ0HVT2_9HYPH</name>
<feature type="transmembrane region" description="Helical" evidence="1">
    <location>
        <begin position="71"/>
        <end position="91"/>
    </location>
</feature>
<evidence type="ECO:0000256" key="1">
    <source>
        <dbReference type="SAM" id="Phobius"/>
    </source>
</evidence>
<feature type="transmembrane region" description="Helical" evidence="1">
    <location>
        <begin position="6"/>
        <end position="31"/>
    </location>
</feature>
<dbReference type="InterPro" id="IPR017581">
    <property type="entry name" value="AtpR-like"/>
</dbReference>
<keyword evidence="1" id="KW-0812">Transmembrane</keyword>
<dbReference type="Pfam" id="PF12966">
    <property type="entry name" value="AtpR"/>
    <property type="match status" value="1"/>
</dbReference>
<dbReference type="Proteomes" id="UP001626536">
    <property type="component" value="Chromosome"/>
</dbReference>
<keyword evidence="1" id="KW-1133">Transmembrane helix</keyword>
<evidence type="ECO:0000313" key="2">
    <source>
        <dbReference type="EMBL" id="WOJ91333.1"/>
    </source>
</evidence>
<dbReference type="EMBL" id="CP136862">
    <property type="protein sequence ID" value="WOJ91333.1"/>
    <property type="molecule type" value="Genomic_DNA"/>
</dbReference>
<feature type="transmembrane region" description="Helical" evidence="1">
    <location>
        <begin position="43"/>
        <end position="65"/>
    </location>
</feature>
<proteinExistence type="predicted"/>
<keyword evidence="1" id="KW-0472">Membrane</keyword>
<gene>
    <name evidence="2" type="ORF">RZS28_08790</name>
</gene>
<evidence type="ECO:0000313" key="3">
    <source>
        <dbReference type="Proteomes" id="UP001626536"/>
    </source>
</evidence>
<organism evidence="2 3">
    <name type="scientific">Methylocapsa polymorpha</name>
    <dbReference type="NCBI Taxonomy" id="3080828"/>
    <lineage>
        <taxon>Bacteria</taxon>
        <taxon>Pseudomonadati</taxon>
        <taxon>Pseudomonadota</taxon>
        <taxon>Alphaproteobacteria</taxon>
        <taxon>Hyphomicrobiales</taxon>
        <taxon>Beijerinckiaceae</taxon>
        <taxon>Methylocapsa</taxon>
    </lineage>
</organism>